<reference evidence="2" key="1">
    <citation type="journal article" date="2023" name="Mol. Phylogenet. Evol.">
        <title>Genome-scale phylogeny and comparative genomics of the fungal order Sordariales.</title>
        <authorList>
            <person name="Hensen N."/>
            <person name="Bonometti L."/>
            <person name="Westerberg I."/>
            <person name="Brannstrom I.O."/>
            <person name="Guillou S."/>
            <person name="Cros-Aarteil S."/>
            <person name="Calhoun S."/>
            <person name="Haridas S."/>
            <person name="Kuo A."/>
            <person name="Mondo S."/>
            <person name="Pangilinan J."/>
            <person name="Riley R."/>
            <person name="LaButti K."/>
            <person name="Andreopoulos B."/>
            <person name="Lipzen A."/>
            <person name="Chen C."/>
            <person name="Yan M."/>
            <person name="Daum C."/>
            <person name="Ng V."/>
            <person name="Clum A."/>
            <person name="Steindorff A."/>
            <person name="Ohm R.A."/>
            <person name="Martin F."/>
            <person name="Silar P."/>
            <person name="Natvig D.O."/>
            <person name="Lalanne C."/>
            <person name="Gautier V."/>
            <person name="Ament-Velasquez S.L."/>
            <person name="Kruys A."/>
            <person name="Hutchinson M.I."/>
            <person name="Powell A.J."/>
            <person name="Barry K."/>
            <person name="Miller A.N."/>
            <person name="Grigoriev I.V."/>
            <person name="Debuchy R."/>
            <person name="Gladieux P."/>
            <person name="Hiltunen Thoren M."/>
            <person name="Johannesson H."/>
        </authorList>
    </citation>
    <scope>NUCLEOTIDE SEQUENCE</scope>
    <source>
        <strain evidence="2">CBS 123565</strain>
    </source>
</reference>
<feature type="compositionally biased region" description="Polar residues" evidence="1">
    <location>
        <begin position="239"/>
        <end position="248"/>
    </location>
</feature>
<comment type="caution">
    <text evidence="2">The sequence shown here is derived from an EMBL/GenBank/DDBJ whole genome shotgun (WGS) entry which is preliminary data.</text>
</comment>
<protein>
    <submittedName>
        <fullName evidence="2">Uncharacterized protein</fullName>
    </submittedName>
</protein>
<evidence type="ECO:0000313" key="3">
    <source>
        <dbReference type="Proteomes" id="UP001304895"/>
    </source>
</evidence>
<gene>
    <name evidence="2" type="ORF">BT67DRAFT_185333</name>
</gene>
<feature type="region of interest" description="Disordered" evidence="1">
    <location>
        <begin position="173"/>
        <end position="201"/>
    </location>
</feature>
<proteinExistence type="predicted"/>
<keyword evidence="3" id="KW-1185">Reference proteome</keyword>
<sequence length="248" mass="27646">MRSLPQFTTPRQRNKYRKLPASTLHVAAFLVQPDNRLSVPVTAKGGYAKKCTLVFSGEGEITMPPQWVSRSIAAGEILVWPRHGRTSWKMSIPIVWRRPWIPATSPMKLQPPSLAEVFGLSVKQSPTRLWLSTPAITWLITYRGMGPRRIRTDVAFCCPTSVLSSCGLGVWSSRNGSRQKGPHSDGSPRPPRESDRVRSSGMVDSLPVGIEYRRCTCGRPGVTETTFGGRRMLVRQRAPASNYQTNKD</sequence>
<name>A0AAN6ZG50_9PEZI</name>
<accession>A0AAN6ZG50</accession>
<feature type="region of interest" description="Disordered" evidence="1">
    <location>
        <begin position="228"/>
        <end position="248"/>
    </location>
</feature>
<dbReference type="AlphaFoldDB" id="A0AAN6ZG50"/>
<evidence type="ECO:0000256" key="1">
    <source>
        <dbReference type="SAM" id="MobiDB-lite"/>
    </source>
</evidence>
<dbReference type="EMBL" id="MU853403">
    <property type="protein sequence ID" value="KAK4136598.1"/>
    <property type="molecule type" value="Genomic_DNA"/>
</dbReference>
<dbReference type="Proteomes" id="UP001304895">
    <property type="component" value="Unassembled WGS sequence"/>
</dbReference>
<reference evidence="2" key="2">
    <citation type="submission" date="2023-05" db="EMBL/GenBank/DDBJ databases">
        <authorList>
            <consortium name="Lawrence Berkeley National Laboratory"/>
            <person name="Steindorff A."/>
            <person name="Hensen N."/>
            <person name="Bonometti L."/>
            <person name="Westerberg I."/>
            <person name="Brannstrom I.O."/>
            <person name="Guillou S."/>
            <person name="Cros-Aarteil S."/>
            <person name="Calhoun S."/>
            <person name="Haridas S."/>
            <person name="Kuo A."/>
            <person name="Mondo S."/>
            <person name="Pangilinan J."/>
            <person name="Riley R."/>
            <person name="Labutti K."/>
            <person name="Andreopoulos B."/>
            <person name="Lipzen A."/>
            <person name="Chen C."/>
            <person name="Yanf M."/>
            <person name="Daum C."/>
            <person name="Ng V."/>
            <person name="Clum A."/>
            <person name="Ohm R."/>
            <person name="Martin F."/>
            <person name="Silar P."/>
            <person name="Natvig D."/>
            <person name="Lalanne C."/>
            <person name="Gautier V."/>
            <person name="Ament-Velasquez S.L."/>
            <person name="Kruys A."/>
            <person name="Hutchinson M.I."/>
            <person name="Powell A.J."/>
            <person name="Barry K."/>
            <person name="Miller A.N."/>
            <person name="Grigoriev I.V."/>
            <person name="Debuchy R."/>
            <person name="Gladieux P."/>
            <person name="Thoren M.H."/>
            <person name="Johannesson H."/>
        </authorList>
    </citation>
    <scope>NUCLEOTIDE SEQUENCE</scope>
    <source>
        <strain evidence="2">CBS 123565</strain>
    </source>
</reference>
<evidence type="ECO:0000313" key="2">
    <source>
        <dbReference type="EMBL" id="KAK4136598.1"/>
    </source>
</evidence>
<organism evidence="2 3">
    <name type="scientific">Trichocladium antarcticum</name>
    <dbReference type="NCBI Taxonomy" id="1450529"/>
    <lineage>
        <taxon>Eukaryota</taxon>
        <taxon>Fungi</taxon>
        <taxon>Dikarya</taxon>
        <taxon>Ascomycota</taxon>
        <taxon>Pezizomycotina</taxon>
        <taxon>Sordariomycetes</taxon>
        <taxon>Sordariomycetidae</taxon>
        <taxon>Sordariales</taxon>
        <taxon>Chaetomiaceae</taxon>
        <taxon>Trichocladium</taxon>
    </lineage>
</organism>